<protein>
    <submittedName>
        <fullName evidence="4">Thioredoxin 2</fullName>
    </submittedName>
</protein>
<reference evidence="4 5" key="1">
    <citation type="submission" date="2018-10" db="EMBL/GenBank/DDBJ databases">
        <title>Draft genome sequence of the microsporidian Tubulinosema ratisbonensis.</title>
        <authorList>
            <person name="Polonais V."/>
            <person name="Peyretaillade E."/>
            <person name="Niehus S."/>
            <person name="Wawrzyniak I."/>
            <person name="Franchet A."/>
            <person name="Gaspin C."/>
            <person name="Reichstadt M."/>
            <person name="Belser C."/>
            <person name="Labadie K."/>
            <person name="Delbac F."/>
            <person name="Ferrandon D."/>
        </authorList>
    </citation>
    <scope>NUCLEOTIDE SEQUENCE [LARGE SCALE GENOMIC DNA]</scope>
    <source>
        <strain evidence="4 5">Franzen</strain>
    </source>
</reference>
<accession>A0A437AP65</accession>
<dbReference type="PANTHER" id="PTHR45672">
    <property type="entry name" value="PROTEIN DISULFIDE-ISOMERASE C17H9.14C-RELATED"/>
    <property type="match status" value="1"/>
</dbReference>
<comment type="caution">
    <text evidence="4">The sequence shown here is derived from an EMBL/GenBank/DDBJ whole genome shotgun (WGS) entry which is preliminary data.</text>
</comment>
<dbReference type="InterPro" id="IPR013766">
    <property type="entry name" value="Thioredoxin_domain"/>
</dbReference>
<dbReference type="PROSITE" id="PS00194">
    <property type="entry name" value="THIOREDOXIN_1"/>
    <property type="match status" value="1"/>
</dbReference>
<dbReference type="Gene3D" id="3.40.30.10">
    <property type="entry name" value="Glutaredoxin"/>
    <property type="match status" value="1"/>
</dbReference>
<name>A0A437AP65_9MICR</name>
<evidence type="ECO:0000313" key="5">
    <source>
        <dbReference type="Proteomes" id="UP000282876"/>
    </source>
</evidence>
<dbReference type="OrthoDB" id="2121326at2759"/>
<sequence length="111" mass="12834">MALEVIELQEPNDIKKIERKNKILKFYTVYCGPCKQLTKELENYSLDLDVTIISINGMNHRDLCAQYSITAVPVLIFLDESNNVLEKFIGGCTIESFQEMVKKHFMNKETN</sequence>
<proteinExistence type="inferred from homology"/>
<evidence type="ECO:0000256" key="1">
    <source>
        <dbReference type="ARBA" id="ARBA00006347"/>
    </source>
</evidence>
<evidence type="ECO:0000256" key="2">
    <source>
        <dbReference type="ARBA" id="ARBA00022729"/>
    </source>
</evidence>
<dbReference type="PROSITE" id="PS51352">
    <property type="entry name" value="THIOREDOXIN_2"/>
    <property type="match status" value="1"/>
</dbReference>
<dbReference type="GO" id="GO:0006457">
    <property type="term" value="P:protein folding"/>
    <property type="evidence" value="ECO:0007669"/>
    <property type="project" value="TreeGrafter"/>
</dbReference>
<dbReference type="InterPro" id="IPR051063">
    <property type="entry name" value="PDI"/>
</dbReference>
<dbReference type="InterPro" id="IPR017937">
    <property type="entry name" value="Thioredoxin_CS"/>
</dbReference>
<feature type="domain" description="Thioredoxin" evidence="3">
    <location>
        <begin position="1"/>
        <end position="106"/>
    </location>
</feature>
<evidence type="ECO:0000259" key="3">
    <source>
        <dbReference type="PROSITE" id="PS51352"/>
    </source>
</evidence>
<dbReference type="AlphaFoldDB" id="A0A437AP65"/>
<keyword evidence="5" id="KW-1185">Reference proteome</keyword>
<dbReference type="SUPFAM" id="SSF52833">
    <property type="entry name" value="Thioredoxin-like"/>
    <property type="match status" value="1"/>
</dbReference>
<keyword evidence="2" id="KW-0732">Signal</keyword>
<evidence type="ECO:0000313" key="4">
    <source>
        <dbReference type="EMBL" id="RVD92833.1"/>
    </source>
</evidence>
<dbReference type="VEuPathDB" id="MicrosporidiaDB:TUBRATIS_006500"/>
<organism evidence="4 5">
    <name type="scientific">Tubulinosema ratisbonensis</name>
    <dbReference type="NCBI Taxonomy" id="291195"/>
    <lineage>
        <taxon>Eukaryota</taxon>
        <taxon>Fungi</taxon>
        <taxon>Fungi incertae sedis</taxon>
        <taxon>Microsporidia</taxon>
        <taxon>Tubulinosematoidea</taxon>
        <taxon>Tubulinosematidae</taxon>
        <taxon>Tubulinosema</taxon>
    </lineage>
</organism>
<dbReference type="InterPro" id="IPR036249">
    <property type="entry name" value="Thioredoxin-like_sf"/>
</dbReference>
<dbReference type="GO" id="GO:0005783">
    <property type="term" value="C:endoplasmic reticulum"/>
    <property type="evidence" value="ECO:0007669"/>
    <property type="project" value="TreeGrafter"/>
</dbReference>
<dbReference type="GO" id="GO:0003756">
    <property type="term" value="F:protein disulfide isomerase activity"/>
    <property type="evidence" value="ECO:0007669"/>
    <property type="project" value="TreeGrafter"/>
</dbReference>
<gene>
    <name evidence="4" type="ORF">TUBRATIS_006500</name>
</gene>
<dbReference type="PANTHER" id="PTHR45672:SF3">
    <property type="entry name" value="THIOREDOXIN DOMAIN-CONTAINING PROTEIN 5"/>
    <property type="match status" value="1"/>
</dbReference>
<dbReference type="EMBL" id="RCSS01000135">
    <property type="protein sequence ID" value="RVD92833.1"/>
    <property type="molecule type" value="Genomic_DNA"/>
</dbReference>
<dbReference type="Pfam" id="PF00085">
    <property type="entry name" value="Thioredoxin"/>
    <property type="match status" value="1"/>
</dbReference>
<dbReference type="Proteomes" id="UP000282876">
    <property type="component" value="Unassembled WGS sequence"/>
</dbReference>
<dbReference type="STRING" id="291195.A0A437AP65"/>
<comment type="similarity">
    <text evidence="1">Belongs to the protein disulfide isomerase family.</text>
</comment>